<reference evidence="1" key="1">
    <citation type="submission" date="2023-03" db="EMBL/GenBank/DDBJ databases">
        <title>Genome sequence of Brevundimonas nasdae SJTX8.</title>
        <authorList>
            <person name="Liang R."/>
        </authorList>
    </citation>
    <scope>NUCLEOTIDE SEQUENCE</scope>
    <source>
        <strain evidence="1">X8</strain>
    </source>
</reference>
<organism evidence="1 2">
    <name type="scientific">Brevundimonas nasdae</name>
    <dbReference type="NCBI Taxonomy" id="172043"/>
    <lineage>
        <taxon>Bacteria</taxon>
        <taxon>Pseudomonadati</taxon>
        <taxon>Pseudomonadota</taxon>
        <taxon>Alphaproteobacteria</taxon>
        <taxon>Caulobacterales</taxon>
        <taxon>Caulobacteraceae</taxon>
        <taxon>Brevundimonas</taxon>
    </lineage>
</organism>
<gene>
    <name evidence="1" type="ORF">PZA08_10070</name>
</gene>
<evidence type="ECO:0000313" key="1">
    <source>
        <dbReference type="EMBL" id="WOB77679.1"/>
    </source>
</evidence>
<keyword evidence="2" id="KW-1185">Reference proteome</keyword>
<protein>
    <submittedName>
        <fullName evidence="1">CoA transferase</fullName>
    </submittedName>
</protein>
<dbReference type="EMBL" id="CP119180">
    <property type="protein sequence ID" value="WOB77679.1"/>
    <property type="molecule type" value="Genomic_DNA"/>
</dbReference>
<sequence length="421" mass="45383">MTETGSPSKLRRRDYQADAVGPLDGVRVLDLSRLFAGNVLTQVLGDFGAEVVKVEPPAGDTLRGWKTQGVSTHWKIYARNKKSLCLDLRAQRAKDLLLGLVPSAAILVESFRPGVLEDMGFDADALLALNPKLVIVRISGWGQDGPYHQRPGFGTVIEGMSGFAAINGFEDREPVLPPMYLADGVAGLYGASAAMIALREAERPDGRGQVIDLPLYDPLFALLGPQAANYRLTAETRKPTGSRSSNSAPRNAYRCQDGKYVSLSGSTQSMAERIFRAIGRPELIADPRFRTNDDRLKNVTALDAIIGGFIATHDQADLVGLMEQAEVTVGPIYDIAQILDDPHVIDREILADYPDPELGRLPMHHVVPRLQETPGAIRAAAPALGQHNRALLGELGVGPADYDALIAQGVAFEPLTAEVAP</sequence>
<proteinExistence type="predicted"/>
<dbReference type="Proteomes" id="UP001302493">
    <property type="component" value="Chromosome"/>
</dbReference>
<evidence type="ECO:0000313" key="2">
    <source>
        <dbReference type="Proteomes" id="UP001302493"/>
    </source>
</evidence>
<name>A0ACD4VK99_9CAUL</name>
<accession>A0ACD4VK99</accession>
<keyword evidence="1" id="KW-0808">Transferase</keyword>